<dbReference type="Gene3D" id="3.30.1330.70">
    <property type="entry name" value="Holliday junction resolvase RusA"/>
    <property type="match status" value="1"/>
</dbReference>
<name>A0A6J5ME74_9CAUD</name>
<organism evidence="1">
    <name type="scientific">uncultured Caudovirales phage</name>
    <dbReference type="NCBI Taxonomy" id="2100421"/>
    <lineage>
        <taxon>Viruses</taxon>
        <taxon>Duplodnaviria</taxon>
        <taxon>Heunggongvirae</taxon>
        <taxon>Uroviricota</taxon>
        <taxon>Caudoviricetes</taxon>
        <taxon>Peduoviridae</taxon>
        <taxon>Maltschvirus</taxon>
        <taxon>Maltschvirus maltsch</taxon>
    </lineage>
</organism>
<reference evidence="1" key="1">
    <citation type="submission" date="2020-04" db="EMBL/GenBank/DDBJ databases">
        <authorList>
            <person name="Chiriac C."/>
            <person name="Salcher M."/>
            <person name="Ghai R."/>
            <person name="Kavagutti S V."/>
        </authorList>
    </citation>
    <scope>NUCLEOTIDE SEQUENCE</scope>
</reference>
<evidence type="ECO:0000313" key="1">
    <source>
        <dbReference type="EMBL" id="CAB4142049.1"/>
    </source>
</evidence>
<dbReference type="EMBL" id="LR796403">
    <property type="protein sequence ID" value="CAB4142049.1"/>
    <property type="molecule type" value="Genomic_DNA"/>
</dbReference>
<accession>A0A6J5ME74</accession>
<dbReference type="InterPro" id="IPR036614">
    <property type="entry name" value="RusA-like_sf"/>
</dbReference>
<proteinExistence type="predicted"/>
<gene>
    <name evidence="1" type="ORF">UFOVP423_44</name>
</gene>
<dbReference type="GO" id="GO:0006310">
    <property type="term" value="P:DNA recombination"/>
    <property type="evidence" value="ECO:0007669"/>
    <property type="project" value="InterPro"/>
</dbReference>
<dbReference type="GO" id="GO:0006281">
    <property type="term" value="P:DNA repair"/>
    <property type="evidence" value="ECO:0007669"/>
    <property type="project" value="InterPro"/>
</dbReference>
<dbReference type="SUPFAM" id="SSF103084">
    <property type="entry name" value="Holliday junction resolvase RusA"/>
    <property type="match status" value="1"/>
</dbReference>
<protein>
    <submittedName>
        <fullName evidence="1">Uncharacterized protein</fullName>
    </submittedName>
</protein>
<sequence length="130" mass="15069">MMKANELVLCFPMPPSANKLYKNIGRGRARTPEYDSWLKARLWDLRVINHISRMRGAVELHYEFLLGSSFRGDICNRIKPTEDALVKAGIIEDDNHRIVVGGSFKVSYQKKLKESYVQVTIKRLQEEMEL</sequence>
<dbReference type="GO" id="GO:0000287">
    <property type="term" value="F:magnesium ion binding"/>
    <property type="evidence" value="ECO:0007669"/>
    <property type="project" value="InterPro"/>
</dbReference>